<feature type="region of interest" description="Disordered" evidence="1">
    <location>
        <begin position="178"/>
        <end position="200"/>
    </location>
</feature>
<dbReference type="Pfam" id="PF09534">
    <property type="entry name" value="Trp_oprn_chp"/>
    <property type="match status" value="1"/>
</dbReference>
<evidence type="ECO:0008006" key="5">
    <source>
        <dbReference type="Google" id="ProtNLM"/>
    </source>
</evidence>
<sequence length="200" mass="20634">MNADQPTRAPRRTKSRVILASALLALAALISWTQVWFAVDLVDGTALEVAGQVAAPALSALALTSLVLVGALSIAGPFFRLVFGILESLIGVAIVFSGVLAVTDPVAASASAISTATGVAGENSVADLVDTVAQSPWPWVAIVSGVLIVVAGIVIVVVSRTWPGSSRKYQATRLEPVESERTSVDDWDALSGGNDPTTRD</sequence>
<reference evidence="3 4" key="1">
    <citation type="submission" date="2024-06" db="EMBL/GenBank/DDBJ databases">
        <title>Sorghum-associated microbial communities from plants grown in Nebraska, USA.</title>
        <authorList>
            <person name="Schachtman D."/>
        </authorList>
    </citation>
    <scope>NUCLEOTIDE SEQUENCE [LARGE SCALE GENOMIC DNA]</scope>
    <source>
        <strain evidence="3 4">2857</strain>
    </source>
</reference>
<keyword evidence="2" id="KW-0812">Transmembrane</keyword>
<feature type="transmembrane region" description="Helical" evidence="2">
    <location>
        <begin position="137"/>
        <end position="158"/>
    </location>
</feature>
<proteinExistence type="predicted"/>
<keyword evidence="4" id="KW-1185">Reference proteome</keyword>
<dbReference type="InterPro" id="IPR019051">
    <property type="entry name" value="Trp_biosyn_TM_oprn/chp"/>
</dbReference>
<dbReference type="RefSeq" id="WP_354023533.1">
    <property type="nucleotide sequence ID" value="NZ_JBEPSJ010000001.1"/>
</dbReference>
<protein>
    <recommendedName>
        <fullName evidence="5">Peptidase</fullName>
    </recommendedName>
</protein>
<evidence type="ECO:0000313" key="3">
    <source>
        <dbReference type="EMBL" id="MET4581354.1"/>
    </source>
</evidence>
<evidence type="ECO:0000256" key="1">
    <source>
        <dbReference type="SAM" id="MobiDB-lite"/>
    </source>
</evidence>
<keyword evidence="2" id="KW-1133">Transmembrane helix</keyword>
<comment type="caution">
    <text evidence="3">The sequence shown here is derived from an EMBL/GenBank/DDBJ whole genome shotgun (WGS) entry which is preliminary data.</text>
</comment>
<accession>A0ABV2QJZ1</accession>
<gene>
    <name evidence="3" type="ORF">ABIE21_000844</name>
</gene>
<feature type="transmembrane region" description="Helical" evidence="2">
    <location>
        <begin position="81"/>
        <end position="102"/>
    </location>
</feature>
<organism evidence="3 4">
    <name type="scientific">Conyzicola nivalis</name>
    <dbReference type="NCBI Taxonomy" id="1477021"/>
    <lineage>
        <taxon>Bacteria</taxon>
        <taxon>Bacillati</taxon>
        <taxon>Actinomycetota</taxon>
        <taxon>Actinomycetes</taxon>
        <taxon>Micrococcales</taxon>
        <taxon>Microbacteriaceae</taxon>
        <taxon>Conyzicola</taxon>
    </lineage>
</organism>
<dbReference type="EMBL" id="JBEPSJ010000001">
    <property type="protein sequence ID" value="MET4581354.1"/>
    <property type="molecule type" value="Genomic_DNA"/>
</dbReference>
<dbReference type="Proteomes" id="UP001549257">
    <property type="component" value="Unassembled WGS sequence"/>
</dbReference>
<evidence type="ECO:0000313" key="4">
    <source>
        <dbReference type="Proteomes" id="UP001549257"/>
    </source>
</evidence>
<evidence type="ECO:0000256" key="2">
    <source>
        <dbReference type="SAM" id="Phobius"/>
    </source>
</evidence>
<keyword evidence="2" id="KW-0472">Membrane</keyword>
<name>A0ABV2QJZ1_9MICO</name>
<feature type="transmembrane region" description="Helical" evidence="2">
    <location>
        <begin position="53"/>
        <end position="74"/>
    </location>
</feature>